<sequence>MILAIGDIEIDSGKGEVRRNNVALRMAPRVMSLLHLLAENSERMVTKDEIIDKIWDGRAISDSAISTSIKEARQAIGDDGQRQAIIKTIHGLGFRCVADVRLVAPADPARIPDTQLLPEEQELDARLLGKPSVAVLPFANVAADGMVDPFGDGLAAELISALSRLSFVSVTSRGSSFRFRQLDPDLSTIARMLKVKYCLFGIIERSEREIAVTVELARTSDGVVIWSDRIVGVPDGIHDIRQEIVGEVIAALEIHIPLSEAQSARLIAPDKLDAWAEYHIGLQHLYRFNPRDNEIAKGRFTRATALEPGFARAMAGLSFVEFQNVFMGYGPDLDRHKQKAMAYAEKSLELDMLDPFGNYCMGRANWMNGDLEAANLWLGRSLEISPNFAQGHYLRSLVRVLQGEGEAIRKENNLAMTLSPLDPLRYAMLGTHAQSYINDGQYEEAAVWGERSAQTPGSHYLLSMLAAAAYQLKGDHIRAQHWVDVTRSRRPDASVERFLEAFQYQSETSRKRLEKALNDAGY</sequence>
<evidence type="ECO:0000313" key="4">
    <source>
        <dbReference type="EMBL" id="MDA5093735.1"/>
    </source>
</evidence>
<comment type="caution">
    <text evidence="4">The sequence shown here is derived from an EMBL/GenBank/DDBJ whole genome shotgun (WGS) entry which is preliminary data.</text>
</comment>
<dbReference type="Pfam" id="PF00486">
    <property type="entry name" value="Trans_reg_C"/>
    <property type="match status" value="1"/>
</dbReference>
<dbReference type="EMBL" id="JAQIIO010000003">
    <property type="protein sequence ID" value="MDA5093735.1"/>
    <property type="molecule type" value="Genomic_DNA"/>
</dbReference>
<proteinExistence type="predicted"/>
<feature type="DNA-binding region" description="OmpR/PhoB-type" evidence="2">
    <location>
        <begin position="1"/>
        <end position="98"/>
    </location>
</feature>
<dbReference type="RefSeq" id="WP_271053445.1">
    <property type="nucleotide sequence ID" value="NZ_JAQIIO010000003.1"/>
</dbReference>
<dbReference type="InterPro" id="IPR001867">
    <property type="entry name" value="OmpR/PhoB-type_DNA-bd"/>
</dbReference>
<evidence type="ECO:0000313" key="5">
    <source>
        <dbReference type="Proteomes" id="UP001528040"/>
    </source>
</evidence>
<evidence type="ECO:0000259" key="3">
    <source>
        <dbReference type="PROSITE" id="PS51755"/>
    </source>
</evidence>
<feature type="domain" description="OmpR/PhoB-type" evidence="3">
    <location>
        <begin position="1"/>
        <end position="98"/>
    </location>
</feature>
<dbReference type="CDD" id="cd00383">
    <property type="entry name" value="trans_reg_C"/>
    <property type="match status" value="1"/>
</dbReference>
<reference evidence="4 5" key="1">
    <citation type="submission" date="2023-01" db="EMBL/GenBank/DDBJ databases">
        <authorList>
            <person name="Yoon J.-W."/>
        </authorList>
    </citation>
    <scope>NUCLEOTIDE SEQUENCE [LARGE SCALE GENOMIC DNA]</scope>
    <source>
        <strain evidence="4 5">KMU-50</strain>
    </source>
</reference>
<dbReference type="InterPro" id="IPR011990">
    <property type="entry name" value="TPR-like_helical_dom_sf"/>
</dbReference>
<dbReference type="InterPro" id="IPR036388">
    <property type="entry name" value="WH-like_DNA-bd_sf"/>
</dbReference>
<protein>
    <submittedName>
        <fullName evidence="4">Winged helix-turn-helix domain-containing protein</fullName>
    </submittedName>
</protein>
<dbReference type="InterPro" id="IPR016032">
    <property type="entry name" value="Sig_transdc_resp-reg_C-effctor"/>
</dbReference>
<dbReference type="SUPFAM" id="SSF46894">
    <property type="entry name" value="C-terminal effector domain of the bipartite response regulators"/>
    <property type="match status" value="1"/>
</dbReference>
<organism evidence="4 5">
    <name type="scientific">Aliiroseovarius salicola</name>
    <dbReference type="NCBI Taxonomy" id="3009082"/>
    <lineage>
        <taxon>Bacteria</taxon>
        <taxon>Pseudomonadati</taxon>
        <taxon>Pseudomonadota</taxon>
        <taxon>Alphaproteobacteria</taxon>
        <taxon>Rhodobacterales</taxon>
        <taxon>Paracoccaceae</taxon>
        <taxon>Aliiroseovarius</taxon>
    </lineage>
</organism>
<dbReference type="Gene3D" id="1.10.10.10">
    <property type="entry name" value="Winged helix-like DNA-binding domain superfamily/Winged helix DNA-binding domain"/>
    <property type="match status" value="1"/>
</dbReference>
<dbReference type="SUPFAM" id="SSF81901">
    <property type="entry name" value="HCP-like"/>
    <property type="match status" value="1"/>
</dbReference>
<accession>A0ABT4VZP9</accession>
<dbReference type="Gene3D" id="1.25.40.10">
    <property type="entry name" value="Tetratricopeptide repeat domain"/>
    <property type="match status" value="1"/>
</dbReference>
<gene>
    <name evidence="4" type="ORF">O2N63_06500</name>
</gene>
<name>A0ABT4VZP9_9RHOB</name>
<dbReference type="SMART" id="SM00862">
    <property type="entry name" value="Trans_reg_C"/>
    <property type="match status" value="1"/>
</dbReference>
<keyword evidence="1 2" id="KW-0238">DNA-binding</keyword>
<dbReference type="Proteomes" id="UP001528040">
    <property type="component" value="Unassembled WGS sequence"/>
</dbReference>
<evidence type="ECO:0000256" key="1">
    <source>
        <dbReference type="ARBA" id="ARBA00023125"/>
    </source>
</evidence>
<evidence type="ECO:0000256" key="2">
    <source>
        <dbReference type="PROSITE-ProRule" id="PRU01091"/>
    </source>
</evidence>
<keyword evidence="5" id="KW-1185">Reference proteome</keyword>
<dbReference type="PROSITE" id="PS51755">
    <property type="entry name" value="OMPR_PHOB"/>
    <property type="match status" value="1"/>
</dbReference>